<dbReference type="GO" id="GO:0003677">
    <property type="term" value="F:DNA binding"/>
    <property type="evidence" value="ECO:0007669"/>
    <property type="project" value="InterPro"/>
</dbReference>
<accession>A0A2S4RZM7</accession>
<dbReference type="AlphaFoldDB" id="A0A2S4RZM7"/>
<protein>
    <recommendedName>
        <fullName evidence="3">HTH luxR-type domain-containing protein</fullName>
    </recommendedName>
</protein>
<evidence type="ECO:0000313" key="1">
    <source>
        <dbReference type="EMBL" id="POU66611.1"/>
    </source>
</evidence>
<evidence type="ECO:0008006" key="3">
    <source>
        <dbReference type="Google" id="ProtNLM"/>
    </source>
</evidence>
<comment type="caution">
    <text evidence="1">The sequence shown here is derived from an EMBL/GenBank/DDBJ whole genome shotgun (WGS) entry which is preliminary data.</text>
</comment>
<name>A0A2S4RZM7_CITAM</name>
<dbReference type="EMBL" id="PQLX01000002">
    <property type="protein sequence ID" value="POU66611.1"/>
    <property type="molecule type" value="Genomic_DNA"/>
</dbReference>
<dbReference type="GO" id="GO:0006355">
    <property type="term" value="P:regulation of DNA-templated transcription"/>
    <property type="evidence" value="ECO:0007669"/>
    <property type="project" value="InterPro"/>
</dbReference>
<evidence type="ECO:0000313" key="2">
    <source>
        <dbReference type="Proteomes" id="UP000237003"/>
    </source>
</evidence>
<dbReference type="InterPro" id="IPR016032">
    <property type="entry name" value="Sig_transdc_resp-reg_C-effctor"/>
</dbReference>
<reference evidence="1 2" key="1">
    <citation type="submission" date="2018-01" db="EMBL/GenBank/DDBJ databases">
        <title>Complete genome sequences of 14 Citrobacter spp. isolated from plant in Canada.</title>
        <authorList>
            <person name="Bhandare S.G."/>
            <person name="Colavecchio A."/>
            <person name="Jeukens J."/>
            <person name="Emond-Rheault J.-G."/>
            <person name="Freschi L."/>
            <person name="Hamel J."/>
            <person name="Kukavica-Ibrulj I."/>
            <person name="Levesque R."/>
            <person name="Goodridge L."/>
        </authorList>
    </citation>
    <scope>NUCLEOTIDE SEQUENCE [LARGE SCALE GENOMIC DNA]</scope>
    <source>
        <strain evidence="1 2">S1285</strain>
    </source>
</reference>
<proteinExistence type="predicted"/>
<dbReference type="SUPFAM" id="SSF46894">
    <property type="entry name" value="C-terminal effector domain of the bipartite response regulators"/>
    <property type="match status" value="1"/>
</dbReference>
<gene>
    <name evidence="1" type="ORF">C3430_07385</name>
</gene>
<organism evidence="1 2">
    <name type="scientific">Citrobacter amalonaticus</name>
    <dbReference type="NCBI Taxonomy" id="35703"/>
    <lineage>
        <taxon>Bacteria</taxon>
        <taxon>Pseudomonadati</taxon>
        <taxon>Pseudomonadota</taxon>
        <taxon>Gammaproteobacteria</taxon>
        <taxon>Enterobacterales</taxon>
        <taxon>Enterobacteriaceae</taxon>
        <taxon>Citrobacter</taxon>
    </lineage>
</organism>
<dbReference type="Proteomes" id="UP000237003">
    <property type="component" value="Unassembled WGS sequence"/>
</dbReference>
<sequence length="183" mass="21255">MFMSNLILTKDVYLFKALSMMLNYVPADRTVCLIDIESFTSLGAIYRRLQRKRLTENHRLIFIGGKDVSSRVLEPLVTIYRKSSFINFRWQLTSGQTYSPEYALAHIAKCINLHMLTLRERKALYALRDTDDIRTAANMISLSPKTIYSYSRKIGEKLNLDSMLHVRQFISSELELDTADLFE</sequence>